<evidence type="ECO:0000313" key="9">
    <source>
        <dbReference type="EMBL" id="SAM06704.1"/>
    </source>
</evidence>
<dbReference type="Gene3D" id="3.30.450.190">
    <property type="match status" value="1"/>
</dbReference>
<dbReference type="Gene3D" id="3.40.50.1000">
    <property type="entry name" value="HAD superfamily/HAD-like"/>
    <property type="match status" value="1"/>
</dbReference>
<gene>
    <name evidence="9" type="primary">ABSGL_12482.1 scaffold 12955</name>
</gene>
<keyword evidence="10" id="KW-1185">Reference proteome</keyword>
<dbReference type="GO" id="GO:1904263">
    <property type="term" value="P:positive regulation of TORC1 signaling"/>
    <property type="evidence" value="ECO:0007669"/>
    <property type="project" value="TreeGrafter"/>
</dbReference>
<dbReference type="GO" id="GO:0010507">
    <property type="term" value="P:negative regulation of autophagy"/>
    <property type="evidence" value="ECO:0007669"/>
    <property type="project" value="TreeGrafter"/>
</dbReference>
<keyword evidence="5" id="KW-0342">GTP-binding</keyword>
<dbReference type="InterPro" id="IPR039400">
    <property type="entry name" value="RagC/D"/>
</dbReference>
<accession>A0A168REX0</accession>
<organism evidence="9">
    <name type="scientific">Absidia glauca</name>
    <name type="common">Pin mould</name>
    <dbReference type="NCBI Taxonomy" id="4829"/>
    <lineage>
        <taxon>Eukaryota</taxon>
        <taxon>Fungi</taxon>
        <taxon>Fungi incertae sedis</taxon>
        <taxon>Mucoromycota</taxon>
        <taxon>Mucoromycotina</taxon>
        <taxon>Mucoromycetes</taxon>
        <taxon>Mucorales</taxon>
        <taxon>Cunninghamellaceae</taxon>
        <taxon>Absidia</taxon>
    </lineage>
</organism>
<dbReference type="CDD" id="cd11385">
    <property type="entry name" value="RagC_like"/>
    <property type="match status" value="1"/>
</dbReference>
<name>A0A168REX0_ABSGL</name>
<reference evidence="9" key="1">
    <citation type="submission" date="2016-04" db="EMBL/GenBank/DDBJ databases">
        <authorList>
            <person name="Evans L.H."/>
            <person name="Alamgir A."/>
            <person name="Owens N."/>
            <person name="Weber N.D."/>
            <person name="Virtaneva K."/>
            <person name="Barbian K."/>
            <person name="Babar A."/>
            <person name="Rosenke K."/>
        </authorList>
    </citation>
    <scope>NUCLEOTIDE SEQUENCE [LARGE SCALE GENOMIC DNA]</scope>
    <source>
        <strain evidence="9">CBS 101.48</strain>
    </source>
</reference>
<evidence type="ECO:0000256" key="8">
    <source>
        <dbReference type="SAM" id="MobiDB-lite"/>
    </source>
</evidence>
<dbReference type="Pfam" id="PF04670">
    <property type="entry name" value="Gtr1_RagA"/>
    <property type="match status" value="1"/>
</dbReference>
<evidence type="ECO:0008006" key="11">
    <source>
        <dbReference type="Google" id="ProtNLM"/>
    </source>
</evidence>
<dbReference type="AlphaFoldDB" id="A0A168REX0"/>
<evidence type="ECO:0000256" key="3">
    <source>
        <dbReference type="ARBA" id="ARBA00022741"/>
    </source>
</evidence>
<dbReference type="NCBIfam" id="TIGR01685">
    <property type="entry name" value="MDP-1"/>
    <property type="match status" value="1"/>
</dbReference>
<dbReference type="OrthoDB" id="26136at2759"/>
<dbReference type="SUPFAM" id="SSF52540">
    <property type="entry name" value="P-loop containing nucleoside triphosphate hydrolases"/>
    <property type="match status" value="1"/>
</dbReference>
<feature type="region of interest" description="Disordered" evidence="8">
    <location>
        <begin position="290"/>
        <end position="376"/>
    </location>
</feature>
<dbReference type="Pfam" id="PF12689">
    <property type="entry name" value="Acid_PPase"/>
    <property type="match status" value="1"/>
</dbReference>
<keyword evidence="6" id="KW-0472">Membrane</keyword>
<evidence type="ECO:0000256" key="4">
    <source>
        <dbReference type="ARBA" id="ARBA00022801"/>
    </source>
</evidence>
<evidence type="ECO:0000256" key="5">
    <source>
        <dbReference type="ARBA" id="ARBA00023134"/>
    </source>
</evidence>
<dbReference type="Proteomes" id="UP000078561">
    <property type="component" value="Unassembled WGS sequence"/>
</dbReference>
<dbReference type="InterPro" id="IPR027417">
    <property type="entry name" value="P-loop_NTPase"/>
</dbReference>
<comment type="catalytic activity">
    <reaction evidence="7">
        <text>GTP + H2O = GDP + phosphate + H(+)</text>
        <dbReference type="Rhea" id="RHEA:19669"/>
        <dbReference type="ChEBI" id="CHEBI:15377"/>
        <dbReference type="ChEBI" id="CHEBI:15378"/>
        <dbReference type="ChEBI" id="CHEBI:37565"/>
        <dbReference type="ChEBI" id="CHEBI:43474"/>
        <dbReference type="ChEBI" id="CHEBI:58189"/>
    </reaction>
    <physiologicalReaction direction="left-to-right" evidence="7">
        <dbReference type="Rhea" id="RHEA:19670"/>
    </physiologicalReaction>
</comment>
<keyword evidence="3" id="KW-0547">Nucleotide-binding</keyword>
<dbReference type="STRING" id="4829.A0A168REX0"/>
<feature type="compositionally biased region" description="Low complexity" evidence="8">
    <location>
        <begin position="437"/>
        <end position="449"/>
    </location>
</feature>
<dbReference type="GO" id="GO:0009267">
    <property type="term" value="P:cellular response to starvation"/>
    <property type="evidence" value="ECO:0007669"/>
    <property type="project" value="TreeGrafter"/>
</dbReference>
<keyword evidence="4" id="KW-0378">Hydrolase</keyword>
<dbReference type="InterPro" id="IPR010036">
    <property type="entry name" value="MDP_1_eu_arc"/>
</dbReference>
<dbReference type="GO" id="GO:0016791">
    <property type="term" value="F:phosphatase activity"/>
    <property type="evidence" value="ECO:0007669"/>
    <property type="project" value="InterPro"/>
</dbReference>
<comment type="similarity">
    <text evidence="2">Belongs to the GTR/RAG GTP-binding protein family.</text>
</comment>
<proteinExistence type="inferred from homology"/>
<dbReference type="GO" id="GO:1990131">
    <property type="term" value="C:Gtr1-Gtr2 GTPase complex"/>
    <property type="evidence" value="ECO:0007669"/>
    <property type="project" value="TreeGrafter"/>
</dbReference>
<evidence type="ECO:0000256" key="1">
    <source>
        <dbReference type="ARBA" id="ARBA00004308"/>
    </source>
</evidence>
<evidence type="ECO:0000256" key="6">
    <source>
        <dbReference type="ARBA" id="ARBA00023136"/>
    </source>
</evidence>
<evidence type="ECO:0000256" key="2">
    <source>
        <dbReference type="ARBA" id="ARBA00007756"/>
    </source>
</evidence>
<protein>
    <recommendedName>
        <fullName evidence="11">GTP-binding protein</fullName>
    </recommendedName>
</protein>
<dbReference type="PANTHER" id="PTHR11259">
    <property type="entry name" value="RAS-RELATED GTP BINDING RAG/GTR YEAST"/>
    <property type="match status" value="1"/>
</dbReference>
<sequence length="613" mass="69654">MEFDYSHPSEYDTGDVIDDHYGSDKPRILLMGLQRSGKSSIQRVVFGKMPPNDTLYLESTTKIQREDITRSFIDFQIWDFPGQINFFDPAYDSLDIFESVGALIFVIDAQDDYSDALSRLFYTVTSAYKVNPNITFEVLLHKVDGLSDDYKIGMYTLLQTTIEPAINTCHLDLDTQRDVQQRMSDALQDAECDHIHLTYYLTSIYDHSIYEAFSKIIQKLIRELPTLENLLNVLCSNSGIDKAYLFDTLTKIYIATDSSPVDMQSYELCSDMIDVVIDIECIYGIADRTQNSTPNGDYNGERKDKGDLVQSPLSEDLDTRKMGNPGDNDDSALLGASDNQGGIQQTYSNGDQMDGQDSTTLNNGGQSQQEPAAENEASSLIKLDNGDVLYMREVNRLLVLICLLRQDNFEKHGLIDYNFQCFKEAVTEVFEFSQKRNTQQQQRNETQLQVTETQQSQDTSPPFTYHEEDNSLTDKMGEKLVLFKHITAVFTMIQSFPDTKIGIASRTGTPDWARLAIDLFKVDDTTTLQDTIDYMEIYPGRKTQHLTELAQSSGISFEDMLFFDDERRNSEVKSLGVHFVLVDPAKGVTMHQFKAALQQFERQAKMVQTTLSF</sequence>
<dbReference type="PANTHER" id="PTHR11259:SF2">
    <property type="entry name" value="GH16429P"/>
    <property type="match status" value="1"/>
</dbReference>
<dbReference type="GO" id="GO:0005634">
    <property type="term" value="C:nucleus"/>
    <property type="evidence" value="ECO:0007669"/>
    <property type="project" value="TreeGrafter"/>
</dbReference>
<dbReference type="GO" id="GO:0012505">
    <property type="term" value="C:endomembrane system"/>
    <property type="evidence" value="ECO:0007669"/>
    <property type="project" value="UniProtKB-SubCell"/>
</dbReference>
<dbReference type="InterPro" id="IPR006762">
    <property type="entry name" value="Gtr1_RagA"/>
</dbReference>
<dbReference type="FunCoup" id="A0A168REX0">
    <property type="interactions" value="492"/>
</dbReference>
<feature type="compositionally biased region" description="Polar residues" evidence="8">
    <location>
        <begin position="337"/>
        <end position="370"/>
    </location>
</feature>
<comment type="subcellular location">
    <subcellularLocation>
        <location evidence="1">Endomembrane system</location>
    </subcellularLocation>
</comment>
<dbReference type="Gene3D" id="3.40.50.300">
    <property type="entry name" value="P-loop containing nucleotide triphosphate hydrolases"/>
    <property type="match status" value="2"/>
</dbReference>
<dbReference type="GO" id="GO:0003924">
    <property type="term" value="F:GTPase activity"/>
    <property type="evidence" value="ECO:0007669"/>
    <property type="project" value="TreeGrafter"/>
</dbReference>
<dbReference type="EMBL" id="LT554635">
    <property type="protein sequence ID" value="SAM06704.1"/>
    <property type="molecule type" value="Genomic_DNA"/>
</dbReference>
<dbReference type="InterPro" id="IPR023214">
    <property type="entry name" value="HAD_sf"/>
</dbReference>
<feature type="region of interest" description="Disordered" evidence="8">
    <location>
        <begin position="437"/>
        <end position="469"/>
    </location>
</feature>
<feature type="compositionally biased region" description="Polar residues" evidence="8">
    <location>
        <begin position="450"/>
        <end position="462"/>
    </location>
</feature>
<evidence type="ECO:0000256" key="7">
    <source>
        <dbReference type="ARBA" id="ARBA00049117"/>
    </source>
</evidence>
<dbReference type="InParanoid" id="A0A168REX0"/>
<evidence type="ECO:0000313" key="10">
    <source>
        <dbReference type="Proteomes" id="UP000078561"/>
    </source>
</evidence>
<dbReference type="GO" id="GO:0005525">
    <property type="term" value="F:GTP binding"/>
    <property type="evidence" value="ECO:0007669"/>
    <property type="project" value="UniProtKB-KW"/>
</dbReference>